<evidence type="ECO:0000256" key="3">
    <source>
        <dbReference type="ARBA" id="ARBA00022989"/>
    </source>
</evidence>
<comment type="subcellular location">
    <subcellularLocation>
        <location evidence="1">Membrane</location>
        <topology evidence="1">Multi-pass membrane protein</topology>
    </subcellularLocation>
</comment>
<dbReference type="Proteomes" id="UP000664369">
    <property type="component" value="Unassembled WGS sequence"/>
</dbReference>
<feature type="transmembrane region" description="Helical" evidence="5">
    <location>
        <begin position="95"/>
        <end position="113"/>
    </location>
</feature>
<name>A0ABS3QES6_9BACT</name>
<dbReference type="Pfam" id="PF07264">
    <property type="entry name" value="EI24"/>
    <property type="match status" value="1"/>
</dbReference>
<evidence type="ECO:0000313" key="6">
    <source>
        <dbReference type="EMBL" id="MBO2009754.1"/>
    </source>
</evidence>
<dbReference type="EMBL" id="JAGETZ010000004">
    <property type="protein sequence ID" value="MBO2009754.1"/>
    <property type="molecule type" value="Genomic_DNA"/>
</dbReference>
<dbReference type="InterPro" id="IPR059112">
    <property type="entry name" value="CysZ/EI24"/>
</dbReference>
<keyword evidence="7" id="KW-1185">Reference proteome</keyword>
<feature type="transmembrane region" description="Helical" evidence="5">
    <location>
        <begin position="64"/>
        <end position="83"/>
    </location>
</feature>
<accession>A0ABS3QES6</accession>
<feature type="transmembrane region" description="Helical" evidence="5">
    <location>
        <begin position="231"/>
        <end position="255"/>
    </location>
</feature>
<evidence type="ECO:0000313" key="7">
    <source>
        <dbReference type="Proteomes" id="UP000664369"/>
    </source>
</evidence>
<keyword evidence="3 5" id="KW-1133">Transmembrane helix</keyword>
<feature type="transmembrane region" description="Helical" evidence="5">
    <location>
        <begin position="119"/>
        <end position="140"/>
    </location>
</feature>
<feature type="transmembrane region" description="Helical" evidence="5">
    <location>
        <begin position="38"/>
        <end position="58"/>
    </location>
</feature>
<organism evidence="6 7">
    <name type="scientific">Hymenobacter negativus</name>
    <dbReference type="NCBI Taxonomy" id="2795026"/>
    <lineage>
        <taxon>Bacteria</taxon>
        <taxon>Pseudomonadati</taxon>
        <taxon>Bacteroidota</taxon>
        <taxon>Cytophagia</taxon>
        <taxon>Cytophagales</taxon>
        <taxon>Hymenobacteraceae</taxon>
        <taxon>Hymenobacter</taxon>
    </lineage>
</organism>
<sequence length="273" mass="29618">MEKAPVRPRSTPFAFFPALVEALKCISLALKDSLNAKVIFYSVAIWVGSFVFWGALFFWQWATIVALAQVASAFVALGIFLFFPHLLAVGSATQAAMAAAPVAAAAAGIGFTILSYAFIVVAFIFLILISVRILLEVFLMKYVQKRTLTRYPQLEQGIETSWLAGLQGAAGNTIKALLFVLICLFIPVVNGILILLIGCYYSAKSLVGDALEDLATIEEQKQLIRENRLGILLMGLLHFGLLLIPFIGLLAPAIIGSSMCHFCFRAKARGLAV</sequence>
<gene>
    <name evidence="6" type="ORF">J4E00_11890</name>
</gene>
<proteinExistence type="predicted"/>
<evidence type="ECO:0000256" key="4">
    <source>
        <dbReference type="ARBA" id="ARBA00023136"/>
    </source>
</evidence>
<protein>
    <submittedName>
        <fullName evidence="6">EI24 domain-containing protein</fullName>
    </submittedName>
</protein>
<keyword evidence="4 5" id="KW-0472">Membrane</keyword>
<evidence type="ECO:0000256" key="1">
    <source>
        <dbReference type="ARBA" id="ARBA00004141"/>
    </source>
</evidence>
<keyword evidence="2 5" id="KW-0812">Transmembrane</keyword>
<evidence type="ECO:0000256" key="5">
    <source>
        <dbReference type="SAM" id="Phobius"/>
    </source>
</evidence>
<evidence type="ECO:0000256" key="2">
    <source>
        <dbReference type="ARBA" id="ARBA00022692"/>
    </source>
</evidence>
<dbReference type="RefSeq" id="WP_208175369.1">
    <property type="nucleotide sequence ID" value="NZ_JAGETZ010000004.1"/>
</dbReference>
<reference evidence="6 7" key="1">
    <citation type="submission" date="2021-03" db="EMBL/GenBank/DDBJ databases">
        <authorList>
            <person name="Kim M.K."/>
        </authorList>
    </citation>
    <scope>NUCLEOTIDE SEQUENCE [LARGE SCALE GENOMIC DNA]</scope>
    <source>
        <strain evidence="6 7">BT442</strain>
    </source>
</reference>
<feature type="transmembrane region" description="Helical" evidence="5">
    <location>
        <begin position="176"/>
        <end position="203"/>
    </location>
</feature>
<comment type="caution">
    <text evidence="6">The sequence shown here is derived from an EMBL/GenBank/DDBJ whole genome shotgun (WGS) entry which is preliminary data.</text>
</comment>